<keyword evidence="2" id="KW-0472">Membrane</keyword>
<protein>
    <recommendedName>
        <fullName evidence="5">ATPase dynein-related AAA domain-containing protein</fullName>
    </recommendedName>
</protein>
<name>A0A369T8W2_9PROT</name>
<comment type="caution">
    <text evidence="3">The sequence shown here is derived from an EMBL/GenBank/DDBJ whole genome shotgun (WGS) entry which is preliminary data.</text>
</comment>
<feature type="region of interest" description="Disordered" evidence="1">
    <location>
        <begin position="127"/>
        <end position="179"/>
    </location>
</feature>
<organism evidence="3 4">
    <name type="scientific">Ferruginivarius sediminum</name>
    <dbReference type="NCBI Taxonomy" id="2661937"/>
    <lineage>
        <taxon>Bacteria</taxon>
        <taxon>Pseudomonadati</taxon>
        <taxon>Pseudomonadota</taxon>
        <taxon>Alphaproteobacteria</taxon>
        <taxon>Rhodospirillales</taxon>
        <taxon>Rhodospirillaceae</taxon>
        <taxon>Ferruginivarius</taxon>
    </lineage>
</organism>
<feature type="transmembrane region" description="Helical" evidence="2">
    <location>
        <begin position="12"/>
        <end position="35"/>
    </location>
</feature>
<evidence type="ECO:0000313" key="4">
    <source>
        <dbReference type="Proteomes" id="UP000253941"/>
    </source>
</evidence>
<dbReference type="Gene3D" id="1.10.287.1490">
    <property type="match status" value="1"/>
</dbReference>
<dbReference type="Gene3D" id="3.40.50.300">
    <property type="entry name" value="P-loop containing nucleotide triphosphate hydrolases"/>
    <property type="match status" value="1"/>
</dbReference>
<dbReference type="SUPFAM" id="SSF57997">
    <property type="entry name" value="Tropomyosin"/>
    <property type="match status" value="1"/>
</dbReference>
<keyword evidence="2" id="KW-0812">Transmembrane</keyword>
<dbReference type="Proteomes" id="UP000253941">
    <property type="component" value="Unassembled WGS sequence"/>
</dbReference>
<dbReference type="SUPFAM" id="SSF52540">
    <property type="entry name" value="P-loop containing nucleoside triphosphate hydrolases"/>
    <property type="match status" value="1"/>
</dbReference>
<keyword evidence="2" id="KW-1133">Transmembrane helix</keyword>
<evidence type="ECO:0000256" key="1">
    <source>
        <dbReference type="SAM" id="MobiDB-lite"/>
    </source>
</evidence>
<dbReference type="PANTHER" id="PTHR45615:SF80">
    <property type="entry name" value="GRIP DOMAIN-CONTAINING PROTEIN"/>
    <property type="match status" value="1"/>
</dbReference>
<evidence type="ECO:0008006" key="5">
    <source>
        <dbReference type="Google" id="ProtNLM"/>
    </source>
</evidence>
<feature type="compositionally biased region" description="Basic and acidic residues" evidence="1">
    <location>
        <begin position="154"/>
        <end position="179"/>
    </location>
</feature>
<reference evidence="3 4" key="1">
    <citation type="submission" date="2018-07" db="EMBL/GenBank/DDBJ databases">
        <title>Venubactetium sediminum gen. nov., sp. nov., isolated from a marine solar saltern.</title>
        <authorList>
            <person name="Wang S."/>
        </authorList>
    </citation>
    <scope>NUCLEOTIDE SEQUENCE [LARGE SCALE GENOMIC DNA]</scope>
    <source>
        <strain evidence="3 4">WD2A32</strain>
    </source>
</reference>
<dbReference type="PANTHER" id="PTHR45615">
    <property type="entry name" value="MYOSIN HEAVY CHAIN, NON-MUSCLE"/>
    <property type="match status" value="1"/>
</dbReference>
<sequence>MTFLGFDSNIALLAVFAVALVVVIVGSLFMGGWFLSERLRLPDAVRFYNLEGEIGAREGYASELERQNRERAAKLSERDHAEAEESYWRSLVESTKAEYESLGEQRQEIEKFREEYRNAVEDLGAKEGELREARSELEDVQGRREQAEAAAESAETKRAEAESAAEAVERRRQELEDEEGSWRGRIEGLIQEADEARHAVAEARAEADAKRTELDRLLQQEAGFKEQLATLEHQIAAAREEIGRLEGDRKVADEVREELRDLKAQRQDLRNDLDEKDSRRSHLEAKLAQLEQVIEERSQEVPAGATQAGGGPNAMPSIEHVLGDLRRPPSCLAYRGDEEGRADRWEDQLEVEKEQNALDRVMRSLRQSGLEFPRRTVYAFHTSLKTAVISPMTVLAGISGTGKSQLPRRYADAMGIHFLKIPVQPRWDSPQDLFGFFNYIEQRYKATDLARALVHLDPYNWKEESEPFKDRMLMVLLDEMNLARVEYYFAEFLSRLEGRPLNASEAPDGERRPAEIEIDVSHEDKRPYKVYPGQNVLFCGTMNEDESTLTLSDKVLDRANVMRFPRPHNLREDLPTPTDAHAATGYLPKDRWLKSWMRRQSDLPKPSHDLAKHVIQDINDAMDGMERPFGHRMSQSMLHYAANYPGSGDRQSVETALADQVEQRILPKLSGVPVDGSSRDLQALVGIVREELHDDELATAIHEAIQRSEALGIFNWRGFARDAR</sequence>
<accession>A0A369T8W2</accession>
<dbReference type="InterPro" id="IPR027417">
    <property type="entry name" value="P-loop_NTPase"/>
</dbReference>
<dbReference type="RefSeq" id="WP_114583464.1">
    <property type="nucleotide sequence ID" value="NZ_QPMH01000023.1"/>
</dbReference>
<evidence type="ECO:0000256" key="2">
    <source>
        <dbReference type="SAM" id="Phobius"/>
    </source>
</evidence>
<dbReference type="AlphaFoldDB" id="A0A369T8W2"/>
<evidence type="ECO:0000313" key="3">
    <source>
        <dbReference type="EMBL" id="RDD60607.1"/>
    </source>
</evidence>
<dbReference type="EMBL" id="QPMH01000023">
    <property type="protein sequence ID" value="RDD60607.1"/>
    <property type="molecule type" value="Genomic_DNA"/>
</dbReference>
<proteinExistence type="predicted"/>
<gene>
    <name evidence="3" type="ORF">DRB17_17190</name>
</gene>
<feature type="compositionally biased region" description="Basic and acidic residues" evidence="1">
    <location>
        <begin position="127"/>
        <end position="147"/>
    </location>
</feature>
<keyword evidence="4" id="KW-1185">Reference proteome</keyword>